<dbReference type="Gene3D" id="3.30.1380.10">
    <property type="match status" value="1"/>
</dbReference>
<dbReference type="RefSeq" id="WP_131256608.1">
    <property type="nucleotide sequence ID" value="NZ_JBHSUS010000001.1"/>
</dbReference>
<evidence type="ECO:0000259" key="1">
    <source>
        <dbReference type="Pfam" id="PF02557"/>
    </source>
</evidence>
<dbReference type="PANTHER" id="PTHR34385:SF1">
    <property type="entry name" value="PEPTIDOGLYCAN L-ALANYL-D-GLUTAMATE ENDOPEPTIDASE CWLK"/>
    <property type="match status" value="1"/>
</dbReference>
<accession>A0ABW1XHJ6</accession>
<sequence length="225" mass="25127">MISSAQYLGIEESHLVGIASGHRLTPDAAAAFIQMQRAAAAEGIDIAIASSHRSFDRQSAIWQAKWQGQRAVLDIHQQAVDMQALSDEQKLFAILLYSAIPGGSRHHWGTDLDVYDARACAERGHALQLVASEYHDNGPCAAMSLWLEQHAHTYGFYRPYAEFHGAIAAEPWHLSYRPQAREISDNFDVEQLVSLLRTQCVAGKSAILAHIDDIFYRYILNKVRL</sequence>
<evidence type="ECO:0000313" key="3">
    <source>
        <dbReference type="Proteomes" id="UP001596364"/>
    </source>
</evidence>
<name>A0ABW1XHJ6_9ALTE</name>
<keyword evidence="3" id="KW-1185">Reference proteome</keyword>
<dbReference type="InterPro" id="IPR003709">
    <property type="entry name" value="VanY-like_core_dom"/>
</dbReference>
<reference evidence="3" key="1">
    <citation type="journal article" date="2019" name="Int. J. Syst. Evol. Microbiol.">
        <title>The Global Catalogue of Microorganisms (GCM) 10K type strain sequencing project: providing services to taxonomists for standard genome sequencing and annotation.</title>
        <authorList>
            <consortium name="The Broad Institute Genomics Platform"/>
            <consortium name="The Broad Institute Genome Sequencing Center for Infectious Disease"/>
            <person name="Wu L."/>
            <person name="Ma J."/>
        </authorList>
    </citation>
    <scope>NUCLEOTIDE SEQUENCE [LARGE SCALE GENOMIC DNA]</scope>
    <source>
        <strain evidence="3">CGMCC 1.16031</strain>
    </source>
</reference>
<dbReference type="EMBL" id="JBHSUS010000001">
    <property type="protein sequence ID" value="MFC6439717.1"/>
    <property type="molecule type" value="Genomic_DNA"/>
</dbReference>
<dbReference type="SUPFAM" id="SSF55166">
    <property type="entry name" value="Hedgehog/DD-peptidase"/>
    <property type="match status" value="1"/>
</dbReference>
<dbReference type="Proteomes" id="UP001596364">
    <property type="component" value="Unassembled WGS sequence"/>
</dbReference>
<comment type="caution">
    <text evidence="2">The sequence shown here is derived from an EMBL/GenBank/DDBJ whole genome shotgun (WGS) entry which is preliminary data.</text>
</comment>
<protein>
    <submittedName>
        <fullName evidence="2">M15 family metallopeptidase</fullName>
    </submittedName>
</protein>
<dbReference type="InterPro" id="IPR009045">
    <property type="entry name" value="Zn_M74/Hedgehog-like"/>
</dbReference>
<feature type="domain" description="D-alanyl-D-alanine carboxypeptidase-like core" evidence="1">
    <location>
        <begin position="22"/>
        <end position="178"/>
    </location>
</feature>
<gene>
    <name evidence="2" type="ORF">ACFP85_06105</name>
</gene>
<proteinExistence type="predicted"/>
<dbReference type="Pfam" id="PF02557">
    <property type="entry name" value="VanY"/>
    <property type="match status" value="1"/>
</dbReference>
<dbReference type="InterPro" id="IPR052179">
    <property type="entry name" value="DD-CPase-like"/>
</dbReference>
<dbReference type="PANTHER" id="PTHR34385">
    <property type="entry name" value="D-ALANYL-D-ALANINE CARBOXYPEPTIDASE"/>
    <property type="match status" value="1"/>
</dbReference>
<dbReference type="CDD" id="cd14847">
    <property type="entry name" value="DD-carboxypeptidase_like"/>
    <property type="match status" value="1"/>
</dbReference>
<organism evidence="2 3">
    <name type="scientific">Pseudobowmanella zhangzhouensis</name>
    <dbReference type="NCBI Taxonomy" id="1537679"/>
    <lineage>
        <taxon>Bacteria</taxon>
        <taxon>Pseudomonadati</taxon>
        <taxon>Pseudomonadota</taxon>
        <taxon>Gammaproteobacteria</taxon>
        <taxon>Alteromonadales</taxon>
        <taxon>Alteromonadaceae</taxon>
    </lineage>
</organism>
<evidence type="ECO:0000313" key="2">
    <source>
        <dbReference type="EMBL" id="MFC6439717.1"/>
    </source>
</evidence>